<keyword evidence="1" id="KW-1133">Transmembrane helix</keyword>
<dbReference type="RefSeq" id="WP_083984953.1">
    <property type="nucleotide sequence ID" value="NZ_BAZW01000004.1"/>
</dbReference>
<feature type="transmembrane region" description="Helical" evidence="1">
    <location>
        <begin position="272"/>
        <end position="292"/>
    </location>
</feature>
<keyword evidence="1" id="KW-0812">Transmembrane</keyword>
<dbReference type="EMBL" id="BAZW01000004">
    <property type="protein sequence ID" value="GAO28789.1"/>
    <property type="molecule type" value="Genomic_DNA"/>
</dbReference>
<dbReference type="OrthoDB" id="319167at2"/>
<proteinExistence type="predicted"/>
<dbReference type="STRING" id="1236989.JCM15548_1918"/>
<organism evidence="4 5">
    <name type="scientific">Geofilum rubicundum JCM 15548</name>
    <dbReference type="NCBI Taxonomy" id="1236989"/>
    <lineage>
        <taxon>Bacteria</taxon>
        <taxon>Pseudomonadati</taxon>
        <taxon>Bacteroidota</taxon>
        <taxon>Bacteroidia</taxon>
        <taxon>Marinilabiliales</taxon>
        <taxon>Marinilabiliaceae</taxon>
        <taxon>Geofilum</taxon>
    </lineage>
</organism>
<keyword evidence="1" id="KW-0472">Membrane</keyword>
<dbReference type="Pfam" id="PF25221">
    <property type="entry name" value="5TMH_Lnb"/>
    <property type="match status" value="1"/>
</dbReference>
<feature type="domain" description="Lnb N-terminal periplasmic" evidence="2">
    <location>
        <begin position="50"/>
        <end position="180"/>
    </location>
</feature>
<reference evidence="4 5" key="1">
    <citation type="journal article" date="2015" name="Microbes Environ.">
        <title>Distribution and evolution of nitrogen fixation genes in the phylum bacteroidetes.</title>
        <authorList>
            <person name="Inoue J."/>
            <person name="Oshima K."/>
            <person name="Suda W."/>
            <person name="Sakamoto M."/>
            <person name="Iino T."/>
            <person name="Noda S."/>
            <person name="Hongoh Y."/>
            <person name="Hattori M."/>
            <person name="Ohkuma M."/>
        </authorList>
    </citation>
    <scope>NUCLEOTIDE SEQUENCE [LARGE SCALE GENOMIC DNA]</scope>
    <source>
        <strain evidence="4">JCM 15548</strain>
    </source>
</reference>
<protein>
    <submittedName>
        <fullName evidence="4">Uncharacterized protein</fullName>
    </submittedName>
</protein>
<evidence type="ECO:0000313" key="5">
    <source>
        <dbReference type="Proteomes" id="UP000032900"/>
    </source>
</evidence>
<evidence type="ECO:0000259" key="3">
    <source>
        <dbReference type="Pfam" id="PF25221"/>
    </source>
</evidence>
<keyword evidence="5" id="KW-1185">Reference proteome</keyword>
<evidence type="ECO:0000256" key="1">
    <source>
        <dbReference type="SAM" id="Phobius"/>
    </source>
</evidence>
<dbReference type="Pfam" id="PF13387">
    <property type="entry name" value="Lnb_N"/>
    <property type="match status" value="1"/>
</dbReference>
<comment type="caution">
    <text evidence="4">The sequence shown here is derived from an EMBL/GenBank/DDBJ whole genome shotgun (WGS) entry which is preliminary data.</text>
</comment>
<feature type="transmembrane region" description="Helical" evidence="1">
    <location>
        <begin position="386"/>
        <end position="403"/>
    </location>
</feature>
<dbReference type="InterPro" id="IPR025178">
    <property type="entry name" value="Lnb_N"/>
</dbReference>
<dbReference type="Proteomes" id="UP000032900">
    <property type="component" value="Unassembled WGS sequence"/>
</dbReference>
<feature type="transmembrane region" description="Helical" evidence="1">
    <location>
        <begin position="336"/>
        <end position="352"/>
    </location>
</feature>
<dbReference type="AlphaFoldDB" id="A0A0E9LU48"/>
<evidence type="ECO:0000313" key="4">
    <source>
        <dbReference type="EMBL" id="GAO28789.1"/>
    </source>
</evidence>
<accession>A0A0E9LU48</accession>
<feature type="domain" description="Lnb-like transmembrane" evidence="3">
    <location>
        <begin position="269"/>
        <end position="401"/>
    </location>
</feature>
<name>A0A0E9LU48_9BACT</name>
<sequence>MEKDYFSLFFKWLSILPRATKTYIKYGLLGVFVLLNSNAEIKGQLSKESSISILTCAPGDELYSIFGHTAIRVNDPKLKIDYIFNYGTFDFNTPNFYLKFLRGQLDYVLSVSTFDRFMLEYKQEQRSVWEQKLNISQEEKEKLFKALMVNYEPENRAYHYHFFFDNCATRVRDIIAEQVNDTIVFPDQTYIGEMTFRDAIGTYLQEKPWTRLGLDIILGAPTDDLIDASSVQFLPDYLMEQFAAAEMSPSGDPVIQEETTLQQFQIPSEQSFLWTPVLWLWILALFVLAYTWRCFKMKKSSHWLNVLLFSVTTVLGALITFLWFFTSHSVTGPNWHILWANPLHLLLIFPFLQNGSFSGIVRIVLALPVILLLIVFPFLPQYMPPVLWPVWFMMATRIVFYNTHKSIWG</sequence>
<gene>
    <name evidence="4" type="ORF">JCM15548_1918</name>
</gene>
<feature type="transmembrane region" description="Helical" evidence="1">
    <location>
        <begin position="359"/>
        <end position="380"/>
    </location>
</feature>
<dbReference type="InterPro" id="IPR057436">
    <property type="entry name" value="5TMH_Lnb"/>
</dbReference>
<evidence type="ECO:0000259" key="2">
    <source>
        <dbReference type="Pfam" id="PF13387"/>
    </source>
</evidence>
<feature type="transmembrane region" description="Helical" evidence="1">
    <location>
        <begin position="304"/>
        <end position="324"/>
    </location>
</feature>